<gene>
    <name evidence="2" type="ORF">ACFYU5_25370</name>
</gene>
<accession>A0ABW6P9B6</accession>
<comment type="caution">
    <text evidence="2">The sequence shown here is derived from an EMBL/GenBank/DDBJ whole genome shotgun (WGS) entry which is preliminary data.</text>
</comment>
<dbReference type="InterPro" id="IPR025736">
    <property type="entry name" value="PucR_C-HTH_dom"/>
</dbReference>
<dbReference type="EMBL" id="JBIAMT010000005">
    <property type="protein sequence ID" value="MFF0499753.1"/>
    <property type="molecule type" value="Genomic_DNA"/>
</dbReference>
<dbReference type="InterPro" id="IPR042070">
    <property type="entry name" value="PucR_C-HTH_sf"/>
</dbReference>
<evidence type="ECO:0000313" key="3">
    <source>
        <dbReference type="Proteomes" id="UP001601442"/>
    </source>
</evidence>
<keyword evidence="3" id="KW-1185">Reference proteome</keyword>
<feature type="domain" description="PucR C-terminal helix-turn-helix" evidence="1">
    <location>
        <begin position="120"/>
        <end position="175"/>
    </location>
</feature>
<dbReference type="PANTHER" id="PTHR33744:SF1">
    <property type="entry name" value="DNA-BINDING TRANSCRIPTIONAL ACTIVATOR ADER"/>
    <property type="match status" value="1"/>
</dbReference>
<reference evidence="2 3" key="1">
    <citation type="submission" date="2024-10" db="EMBL/GenBank/DDBJ databases">
        <title>The Natural Products Discovery Center: Release of the First 8490 Sequenced Strains for Exploring Actinobacteria Biosynthetic Diversity.</title>
        <authorList>
            <person name="Kalkreuter E."/>
            <person name="Kautsar S.A."/>
            <person name="Yang D."/>
            <person name="Bader C.D."/>
            <person name="Teijaro C.N."/>
            <person name="Fluegel L."/>
            <person name="Davis C.M."/>
            <person name="Simpson J.R."/>
            <person name="Lauterbach L."/>
            <person name="Steele A.D."/>
            <person name="Gui C."/>
            <person name="Meng S."/>
            <person name="Li G."/>
            <person name="Viehrig K."/>
            <person name="Ye F."/>
            <person name="Su P."/>
            <person name="Kiefer A.F."/>
            <person name="Nichols A."/>
            <person name="Cepeda A.J."/>
            <person name="Yan W."/>
            <person name="Fan B."/>
            <person name="Jiang Y."/>
            <person name="Adhikari A."/>
            <person name="Zheng C.-J."/>
            <person name="Schuster L."/>
            <person name="Cowan T.M."/>
            <person name="Smanski M.J."/>
            <person name="Chevrette M.G."/>
            <person name="De Carvalho L.P.S."/>
            <person name="Shen B."/>
        </authorList>
    </citation>
    <scope>NUCLEOTIDE SEQUENCE [LARGE SCALE GENOMIC DNA]</scope>
    <source>
        <strain evidence="2 3">NPDC004119</strain>
    </source>
</reference>
<dbReference type="Pfam" id="PF13556">
    <property type="entry name" value="HTH_30"/>
    <property type="match status" value="1"/>
</dbReference>
<proteinExistence type="predicted"/>
<dbReference type="InterPro" id="IPR051448">
    <property type="entry name" value="CdaR-like_regulators"/>
</dbReference>
<dbReference type="Gene3D" id="1.10.10.2840">
    <property type="entry name" value="PucR C-terminal helix-turn-helix domain"/>
    <property type="match status" value="1"/>
</dbReference>
<name>A0ABW6P9B6_9NOCA</name>
<sequence>MELAHRCGSAGLSRLSGSDGTILVPEPREESVLDRLLEDLSAAARVPLTAATVSAARPELADAACRAHDLLEIAVLLGQPSTLHRFRDLAAEYQLTRPGPARDQLAGVLDPLDGAPHLMLTLRLHLCGTYGRRAIARRLGIHANTVEYRLKRIASLTGLDLFTLPGQWKLRCALTARSRPATPSA</sequence>
<dbReference type="RefSeq" id="WP_387398464.1">
    <property type="nucleotide sequence ID" value="NZ_JBIAMT010000005.1"/>
</dbReference>
<evidence type="ECO:0000313" key="2">
    <source>
        <dbReference type="EMBL" id="MFF0499753.1"/>
    </source>
</evidence>
<evidence type="ECO:0000259" key="1">
    <source>
        <dbReference type="Pfam" id="PF13556"/>
    </source>
</evidence>
<protein>
    <submittedName>
        <fullName evidence="2">PucR family transcriptional regulator</fullName>
    </submittedName>
</protein>
<organism evidence="2 3">
    <name type="scientific">Nocardia aobensis</name>
    <dbReference type="NCBI Taxonomy" id="257277"/>
    <lineage>
        <taxon>Bacteria</taxon>
        <taxon>Bacillati</taxon>
        <taxon>Actinomycetota</taxon>
        <taxon>Actinomycetes</taxon>
        <taxon>Mycobacteriales</taxon>
        <taxon>Nocardiaceae</taxon>
        <taxon>Nocardia</taxon>
    </lineage>
</organism>
<dbReference type="PANTHER" id="PTHR33744">
    <property type="entry name" value="CARBOHYDRATE DIACID REGULATOR"/>
    <property type="match status" value="1"/>
</dbReference>
<dbReference type="Proteomes" id="UP001601442">
    <property type="component" value="Unassembled WGS sequence"/>
</dbReference>